<evidence type="ECO:0000256" key="2">
    <source>
        <dbReference type="ARBA" id="ARBA00012438"/>
    </source>
</evidence>
<feature type="domain" description="Histidine kinase" evidence="9">
    <location>
        <begin position="161"/>
        <end position="367"/>
    </location>
</feature>
<evidence type="ECO:0000256" key="4">
    <source>
        <dbReference type="ARBA" id="ARBA00022679"/>
    </source>
</evidence>
<gene>
    <name evidence="10" type="ORF">DNU06_02665</name>
</gene>
<dbReference type="InterPro" id="IPR036890">
    <property type="entry name" value="HATPase_C_sf"/>
</dbReference>
<accession>A0A2W1N277</accession>
<evidence type="ECO:0000256" key="5">
    <source>
        <dbReference type="ARBA" id="ARBA00022741"/>
    </source>
</evidence>
<evidence type="ECO:0000256" key="8">
    <source>
        <dbReference type="ARBA" id="ARBA00023012"/>
    </source>
</evidence>
<dbReference type="PANTHER" id="PTHR43065">
    <property type="entry name" value="SENSOR HISTIDINE KINASE"/>
    <property type="match status" value="1"/>
</dbReference>
<dbReference type="Proteomes" id="UP000249248">
    <property type="component" value="Unassembled WGS sequence"/>
</dbReference>
<evidence type="ECO:0000259" key="9">
    <source>
        <dbReference type="PROSITE" id="PS50109"/>
    </source>
</evidence>
<evidence type="ECO:0000256" key="1">
    <source>
        <dbReference type="ARBA" id="ARBA00000085"/>
    </source>
</evidence>
<dbReference type="RefSeq" id="WP_111061650.1">
    <property type="nucleotide sequence ID" value="NZ_JBHUCU010000007.1"/>
</dbReference>
<dbReference type="InterPro" id="IPR003661">
    <property type="entry name" value="HisK_dim/P_dom"/>
</dbReference>
<dbReference type="InterPro" id="IPR005467">
    <property type="entry name" value="His_kinase_dom"/>
</dbReference>
<dbReference type="Gene3D" id="1.10.287.130">
    <property type="match status" value="1"/>
</dbReference>
<keyword evidence="3" id="KW-0597">Phosphoprotein</keyword>
<comment type="caution">
    <text evidence="10">The sequence shown here is derived from an EMBL/GenBank/DDBJ whole genome shotgun (WGS) entry which is preliminary data.</text>
</comment>
<keyword evidence="6 10" id="KW-0418">Kinase</keyword>
<dbReference type="Pfam" id="PF02518">
    <property type="entry name" value="HATPase_c"/>
    <property type="match status" value="1"/>
</dbReference>
<comment type="catalytic activity">
    <reaction evidence="1">
        <text>ATP + protein L-histidine = ADP + protein N-phospho-L-histidine.</text>
        <dbReference type="EC" id="2.7.13.3"/>
    </reaction>
</comment>
<keyword evidence="11" id="KW-1185">Reference proteome</keyword>
<dbReference type="InterPro" id="IPR004358">
    <property type="entry name" value="Sig_transdc_His_kin-like_C"/>
</dbReference>
<evidence type="ECO:0000256" key="3">
    <source>
        <dbReference type="ARBA" id="ARBA00022553"/>
    </source>
</evidence>
<dbReference type="CDD" id="cd00082">
    <property type="entry name" value="HisKA"/>
    <property type="match status" value="1"/>
</dbReference>
<keyword evidence="7" id="KW-0067">ATP-binding</keyword>
<dbReference type="SUPFAM" id="SSF47384">
    <property type="entry name" value="Homodimeric domain of signal transducing histidine kinase"/>
    <property type="match status" value="1"/>
</dbReference>
<evidence type="ECO:0000313" key="10">
    <source>
        <dbReference type="EMBL" id="PZE18749.1"/>
    </source>
</evidence>
<evidence type="ECO:0000313" key="11">
    <source>
        <dbReference type="Proteomes" id="UP000249248"/>
    </source>
</evidence>
<dbReference type="OrthoDB" id="9806995at2"/>
<dbReference type="PANTHER" id="PTHR43065:SF10">
    <property type="entry name" value="PEROXIDE STRESS-ACTIVATED HISTIDINE KINASE MAK3"/>
    <property type="match status" value="1"/>
</dbReference>
<keyword evidence="8" id="KW-0902">Two-component regulatory system</keyword>
<dbReference type="InterPro" id="IPR036097">
    <property type="entry name" value="HisK_dim/P_sf"/>
</dbReference>
<dbReference type="Pfam" id="PF00512">
    <property type="entry name" value="HisKA"/>
    <property type="match status" value="1"/>
</dbReference>
<protein>
    <recommendedName>
        <fullName evidence="2">histidine kinase</fullName>
        <ecNumber evidence="2">2.7.13.3</ecNumber>
    </recommendedName>
</protein>
<evidence type="ECO:0000256" key="7">
    <source>
        <dbReference type="ARBA" id="ARBA00022840"/>
    </source>
</evidence>
<keyword evidence="5" id="KW-0547">Nucleotide-binding</keyword>
<dbReference type="GO" id="GO:0000155">
    <property type="term" value="F:phosphorelay sensor kinase activity"/>
    <property type="evidence" value="ECO:0007669"/>
    <property type="project" value="InterPro"/>
</dbReference>
<keyword evidence="4" id="KW-0808">Transferase</keyword>
<dbReference type="PRINTS" id="PR00344">
    <property type="entry name" value="BCTRLSENSOR"/>
</dbReference>
<dbReference type="SMART" id="SM00388">
    <property type="entry name" value="HisKA"/>
    <property type="match status" value="1"/>
</dbReference>
<dbReference type="Gene3D" id="3.30.565.10">
    <property type="entry name" value="Histidine kinase-like ATPase, C-terminal domain"/>
    <property type="match status" value="1"/>
</dbReference>
<dbReference type="SMART" id="SM00387">
    <property type="entry name" value="HATPase_c"/>
    <property type="match status" value="1"/>
</dbReference>
<dbReference type="PROSITE" id="PS50109">
    <property type="entry name" value="HIS_KIN"/>
    <property type="match status" value="1"/>
</dbReference>
<dbReference type="AlphaFoldDB" id="A0A2W1N277"/>
<reference evidence="10 11" key="1">
    <citation type="submission" date="2018-06" db="EMBL/GenBank/DDBJ databases">
        <title>The draft genome sequence of Crocinitomix sp. SM1701.</title>
        <authorList>
            <person name="Zhang X."/>
        </authorList>
    </citation>
    <scope>NUCLEOTIDE SEQUENCE [LARGE SCALE GENOMIC DNA]</scope>
    <source>
        <strain evidence="10 11">SM1701</strain>
    </source>
</reference>
<sequence length="367" mass="41494">MKEEDFDSSTLSKDLAERVKELECLYNISRIAIIHKNDLNKALQLIVEEIPSGWQYPQMVKAYLRYGDTEIGIRPKQEKCQSVLFEFGQGLVGELFVYYQQSNQTEIPEVFLIEEQALLNQIGYEILSLIELDLTKQQEVMIKDKLRFNDRLNLLGELTAGIAHELNTPLGNIIGYAELLQKGETDSLKKNDVEKVLKSAKHAREIVKKLMFFSCEMPSQFKKNDLNKLVKECLDLLKIQLNEKGINVTVDLEEDVPKISLDAVQFTQVIFNIVLNAIDAMRANGNLRIKTSKEQNNIKLEIADNGKGIPSHEIGRLFQPFYTNKSQNGTGLGLAVSHGIVQAHKGTIEVESEVDKGTLFTIILPCI</sequence>
<evidence type="ECO:0000256" key="6">
    <source>
        <dbReference type="ARBA" id="ARBA00022777"/>
    </source>
</evidence>
<dbReference type="EMBL" id="QKSB01000001">
    <property type="protein sequence ID" value="PZE18749.1"/>
    <property type="molecule type" value="Genomic_DNA"/>
</dbReference>
<organism evidence="10 11">
    <name type="scientific">Putridiphycobacter roseus</name>
    <dbReference type="NCBI Taxonomy" id="2219161"/>
    <lineage>
        <taxon>Bacteria</taxon>
        <taxon>Pseudomonadati</taxon>
        <taxon>Bacteroidota</taxon>
        <taxon>Flavobacteriia</taxon>
        <taxon>Flavobacteriales</taxon>
        <taxon>Crocinitomicaceae</taxon>
        <taxon>Putridiphycobacter</taxon>
    </lineage>
</organism>
<dbReference type="SUPFAM" id="SSF55874">
    <property type="entry name" value="ATPase domain of HSP90 chaperone/DNA topoisomerase II/histidine kinase"/>
    <property type="match status" value="1"/>
</dbReference>
<name>A0A2W1N277_9FLAO</name>
<dbReference type="InterPro" id="IPR003594">
    <property type="entry name" value="HATPase_dom"/>
</dbReference>
<proteinExistence type="predicted"/>
<dbReference type="GO" id="GO:0005524">
    <property type="term" value="F:ATP binding"/>
    <property type="evidence" value="ECO:0007669"/>
    <property type="project" value="UniProtKB-KW"/>
</dbReference>
<dbReference type="EC" id="2.7.13.3" evidence="2"/>